<gene>
    <name evidence="2" type="ORF">QQZ08_010669</name>
</gene>
<accession>A0ABR1HFA3</accession>
<sequence length="698" mass="78307">MHVTQPKRKCMKSPKTGNPNFMSPDVVAKKIKRLDELWGEGRWLPPATWFPEGCDVREELTDSDISNLLEISVKAHGNQKLFLFLGLLYKPGPAGVLYKHACQSHTHSEDPCQPEWTSMTSVNALLEMRSLHSSKDSKSNWSAIGSPPSGRAPSPPSPCNNQAQPKARKGSRQGPAKDLTVTFSAPATGLQTPVQSPGGVRSDHRMREHEALALEAHNQITSDKLLTPDVFRFLQDYFSKSVSTDVTFLDPEHFNMSTYTDIAKRFDRGHDQELFNKVRRSKHTFSAIFHPWGHGCWTFLRIRPDESAQRMHVDHYDPAAREQAVKRGHLVEETLASWVTTNFKGWNMKWHIMDGPHHKDNIQSGVFVMLAWSELLSSGRLPADDWAFEDPRAHLRHSLLHPPAYKQSNASSQTLDSEPCTNDGNDEHSKPGGKSVSLPPWDRWDGGEAHGPVRSSTQEPTGSKRPRSNSSVLPPQIEKSDPPTKKRCQDSPPMSASDMLQQMMPFCEELATMIDLKSTSVNATTSKAAVQEHEMNIGLLENLAVAQNQTHAEAERKHEIAQVRKAVIAQYRDEMLGVNGRDLPQGNELFQKYEGEAVEAREAILTDIEEFLATRLKEKTEMIDAMSEAVRQAAVEAEKRRREVDECRKVLAEKKEEMADMIRCKMIEGPIKALMQVAKEVSTVNAANASEHFRSVFG</sequence>
<organism evidence="2 3">
    <name type="scientific">Neonectria magnoliae</name>
    <dbReference type="NCBI Taxonomy" id="2732573"/>
    <lineage>
        <taxon>Eukaryota</taxon>
        <taxon>Fungi</taxon>
        <taxon>Dikarya</taxon>
        <taxon>Ascomycota</taxon>
        <taxon>Pezizomycotina</taxon>
        <taxon>Sordariomycetes</taxon>
        <taxon>Hypocreomycetidae</taxon>
        <taxon>Hypocreales</taxon>
        <taxon>Nectriaceae</taxon>
        <taxon>Neonectria</taxon>
    </lineage>
</organism>
<keyword evidence="3" id="KW-1185">Reference proteome</keyword>
<feature type="region of interest" description="Disordered" evidence="1">
    <location>
        <begin position="1"/>
        <end position="22"/>
    </location>
</feature>
<feature type="compositionally biased region" description="Polar residues" evidence="1">
    <location>
        <begin position="406"/>
        <end position="423"/>
    </location>
</feature>
<feature type="compositionally biased region" description="Basic residues" evidence="1">
    <location>
        <begin position="1"/>
        <end position="12"/>
    </location>
</feature>
<feature type="compositionally biased region" description="Basic and acidic residues" evidence="1">
    <location>
        <begin position="478"/>
        <end position="489"/>
    </location>
</feature>
<feature type="region of interest" description="Disordered" evidence="1">
    <location>
        <begin position="403"/>
        <end position="497"/>
    </location>
</feature>
<proteinExistence type="predicted"/>
<evidence type="ECO:0000313" key="2">
    <source>
        <dbReference type="EMBL" id="KAK7419835.1"/>
    </source>
</evidence>
<dbReference type="Proteomes" id="UP001498421">
    <property type="component" value="Unassembled WGS sequence"/>
</dbReference>
<dbReference type="EMBL" id="JAZAVK010000143">
    <property type="protein sequence ID" value="KAK7419835.1"/>
    <property type="molecule type" value="Genomic_DNA"/>
</dbReference>
<evidence type="ECO:0000313" key="3">
    <source>
        <dbReference type="Proteomes" id="UP001498421"/>
    </source>
</evidence>
<feature type="compositionally biased region" description="Low complexity" evidence="1">
    <location>
        <begin position="142"/>
        <end position="152"/>
    </location>
</feature>
<protein>
    <submittedName>
        <fullName evidence="2">Uncharacterized protein</fullName>
    </submittedName>
</protein>
<evidence type="ECO:0000256" key="1">
    <source>
        <dbReference type="SAM" id="MobiDB-lite"/>
    </source>
</evidence>
<feature type="compositionally biased region" description="Polar residues" evidence="1">
    <location>
        <begin position="181"/>
        <end position="195"/>
    </location>
</feature>
<reference evidence="2 3" key="1">
    <citation type="journal article" date="2025" name="Microbiol. Resour. Announc.">
        <title>Draft genome sequences for Neonectria magnoliae and Neonectria punicea, canker pathogens of Liriodendron tulipifera and Acer saccharum in West Virginia.</title>
        <authorList>
            <person name="Petronek H.M."/>
            <person name="Kasson M.T."/>
            <person name="Metheny A.M."/>
            <person name="Stauder C.M."/>
            <person name="Lovett B."/>
            <person name="Lynch S.C."/>
            <person name="Garnas J.R."/>
            <person name="Kasson L.R."/>
            <person name="Stajich J.E."/>
        </authorList>
    </citation>
    <scope>NUCLEOTIDE SEQUENCE [LARGE SCALE GENOMIC DNA]</scope>
    <source>
        <strain evidence="2 3">NRRL 64651</strain>
    </source>
</reference>
<feature type="region of interest" description="Disordered" evidence="1">
    <location>
        <begin position="133"/>
        <end position="203"/>
    </location>
</feature>
<comment type="caution">
    <text evidence="2">The sequence shown here is derived from an EMBL/GenBank/DDBJ whole genome shotgun (WGS) entry which is preliminary data.</text>
</comment>
<name>A0ABR1HFA3_9HYPO</name>